<dbReference type="EMBL" id="JADBJN010000001">
    <property type="protein sequence ID" value="KAG5681080.1"/>
    <property type="molecule type" value="Genomic_DNA"/>
</dbReference>
<feature type="compositionally biased region" description="Basic and acidic residues" evidence="1">
    <location>
        <begin position="99"/>
        <end position="113"/>
    </location>
</feature>
<evidence type="ECO:0000256" key="1">
    <source>
        <dbReference type="SAM" id="MobiDB-lite"/>
    </source>
</evidence>
<feature type="compositionally biased region" description="Basic and acidic residues" evidence="1">
    <location>
        <begin position="32"/>
        <end position="42"/>
    </location>
</feature>
<protein>
    <recommendedName>
        <fullName evidence="2">DUF6570 domain-containing protein</fullName>
    </recommendedName>
</protein>
<dbReference type="InterPro" id="IPR046700">
    <property type="entry name" value="DUF6570"/>
</dbReference>
<accession>A0A9J6CGW8</accession>
<evidence type="ECO:0000259" key="2">
    <source>
        <dbReference type="Pfam" id="PF20209"/>
    </source>
</evidence>
<dbReference type="AlphaFoldDB" id="A0A9J6CGW8"/>
<keyword evidence="4" id="KW-1185">Reference proteome</keyword>
<feature type="compositionally biased region" description="Polar residues" evidence="1">
    <location>
        <begin position="482"/>
        <end position="493"/>
    </location>
</feature>
<feature type="domain" description="DUF6570" evidence="2">
    <location>
        <begin position="338"/>
        <end position="467"/>
    </location>
</feature>
<evidence type="ECO:0000313" key="4">
    <source>
        <dbReference type="Proteomes" id="UP001107558"/>
    </source>
</evidence>
<comment type="caution">
    <text evidence="3">The sequence shown here is derived from an EMBL/GenBank/DDBJ whole genome shotgun (WGS) entry which is preliminary data.</text>
</comment>
<sequence length="526" mass="61778">MAPRKKKSLTGKREQTQKNAIRKSSRNNPEINQRELNRDNQTRRIRRLNSLLVQEEAARDTITRRTRRSDPTYLLNENERDNASKSSRRSNIDFSQQEATRDTRSRNVRRSDSHFTQQEAARDTTSRRTRRSDPIFVQQEADRDTTSRRTRRSDPIFVQQEADRDTTSRRTCRSDLVFAQQEADRDTTSRQTHRTDPIFVQQEAGHDTTSRRTRRLDPVFSQQEATRDTSTRHVRRSDVEYARQEVARDTISRRTKRNEPREWLQVIEEYERNIRDGPFNRCYSCDKLWFSKQVKPRTRQQLIEKNCSEVYLNNLIIEEMRNESDLIFCTTCLSYIRKQKFPRFNINNSMLKFPTIPEEFSNLNLTSLEERCIAARLPFMKICALGCDRQLGIKSGVVNVPIDVRKTIESIPARLEDSGVIQLSLMRKMEYKNAYMTERVRPGAIWKGAKLLCETPLYIEENIKLDHRFEAEDMEIPEETLSDSSNSHANDATGSVDKNIEDTNYIPEETMIVDANEAIRFAPEFL</sequence>
<organism evidence="3 4">
    <name type="scientific">Polypedilum vanderplanki</name>
    <name type="common">Sleeping chironomid midge</name>
    <dbReference type="NCBI Taxonomy" id="319348"/>
    <lineage>
        <taxon>Eukaryota</taxon>
        <taxon>Metazoa</taxon>
        <taxon>Ecdysozoa</taxon>
        <taxon>Arthropoda</taxon>
        <taxon>Hexapoda</taxon>
        <taxon>Insecta</taxon>
        <taxon>Pterygota</taxon>
        <taxon>Neoptera</taxon>
        <taxon>Endopterygota</taxon>
        <taxon>Diptera</taxon>
        <taxon>Nematocera</taxon>
        <taxon>Chironomoidea</taxon>
        <taxon>Chironomidae</taxon>
        <taxon>Chironominae</taxon>
        <taxon>Polypedilum</taxon>
        <taxon>Polypedilum</taxon>
    </lineage>
</organism>
<feature type="region of interest" description="Disordered" evidence="1">
    <location>
        <begin position="61"/>
        <end position="169"/>
    </location>
</feature>
<gene>
    <name evidence="3" type="ORF">PVAND_010546</name>
</gene>
<evidence type="ECO:0000313" key="3">
    <source>
        <dbReference type="EMBL" id="KAG5681080.1"/>
    </source>
</evidence>
<dbReference type="Pfam" id="PF20209">
    <property type="entry name" value="DUF6570"/>
    <property type="match status" value="1"/>
</dbReference>
<reference evidence="3" key="1">
    <citation type="submission" date="2021-03" db="EMBL/GenBank/DDBJ databases">
        <title>Chromosome level genome of the anhydrobiotic midge Polypedilum vanderplanki.</title>
        <authorList>
            <person name="Yoshida Y."/>
            <person name="Kikawada T."/>
            <person name="Gusev O."/>
        </authorList>
    </citation>
    <scope>NUCLEOTIDE SEQUENCE</scope>
    <source>
        <strain evidence="3">NIAS01</strain>
        <tissue evidence="3">Whole body or cell culture</tissue>
    </source>
</reference>
<feature type="compositionally biased region" description="Basic residues" evidence="1">
    <location>
        <begin position="1"/>
        <end position="10"/>
    </location>
</feature>
<dbReference type="OrthoDB" id="6141723at2759"/>
<proteinExistence type="predicted"/>
<dbReference type="Proteomes" id="UP001107558">
    <property type="component" value="Chromosome 1"/>
</dbReference>
<feature type="compositionally biased region" description="Basic and acidic residues" evidence="1">
    <location>
        <begin position="225"/>
        <end position="235"/>
    </location>
</feature>
<name>A0A9J6CGW8_POLVA</name>
<feature type="region of interest" description="Disordered" evidence="1">
    <location>
        <begin position="1"/>
        <end position="42"/>
    </location>
</feature>
<feature type="region of interest" description="Disordered" evidence="1">
    <location>
        <begin position="203"/>
        <end position="235"/>
    </location>
</feature>
<feature type="region of interest" description="Disordered" evidence="1">
    <location>
        <begin position="477"/>
        <end position="499"/>
    </location>
</feature>